<organism evidence="6 7">
    <name type="scientific">Dibothriocephalus latus</name>
    <name type="common">Fish tapeworm</name>
    <name type="synonym">Diphyllobothrium latum</name>
    <dbReference type="NCBI Taxonomy" id="60516"/>
    <lineage>
        <taxon>Eukaryota</taxon>
        <taxon>Metazoa</taxon>
        <taxon>Spiralia</taxon>
        <taxon>Lophotrochozoa</taxon>
        <taxon>Platyhelminthes</taxon>
        <taxon>Cestoda</taxon>
        <taxon>Eucestoda</taxon>
        <taxon>Diphyllobothriidea</taxon>
        <taxon>Diphyllobothriidae</taxon>
        <taxon>Dibothriocephalus</taxon>
    </lineage>
</organism>
<evidence type="ECO:0000313" key="7">
    <source>
        <dbReference type="Proteomes" id="UP000281553"/>
    </source>
</evidence>
<dbReference type="GO" id="GO:0008270">
    <property type="term" value="F:zinc ion binding"/>
    <property type="evidence" value="ECO:0007669"/>
    <property type="project" value="UniProtKB-KW"/>
</dbReference>
<dbReference type="SMART" id="SM00355">
    <property type="entry name" value="ZnF_C2H2"/>
    <property type="match status" value="3"/>
</dbReference>
<keyword evidence="1" id="KW-0156">Chromatin regulator</keyword>
<proteinExistence type="inferred from homology"/>
<comment type="similarity">
    <text evidence="2">Belongs to the AEBP2/jing C2H2-type zinc-finger family.</text>
</comment>
<dbReference type="InterPro" id="IPR013087">
    <property type="entry name" value="Znf_C2H2_type"/>
</dbReference>
<feature type="domain" description="C2H2-type" evidence="5">
    <location>
        <begin position="123"/>
        <end position="153"/>
    </location>
</feature>
<evidence type="ECO:0000256" key="3">
    <source>
        <dbReference type="PROSITE-ProRule" id="PRU00042"/>
    </source>
</evidence>
<dbReference type="PANTHER" id="PTHR46541">
    <property type="entry name" value="ZINC FINGER PROTEIN AEBP2"/>
    <property type="match status" value="1"/>
</dbReference>
<feature type="compositionally biased region" description="Polar residues" evidence="4">
    <location>
        <begin position="256"/>
        <end position="266"/>
    </location>
</feature>
<keyword evidence="3" id="KW-0863">Zinc-finger</keyword>
<gene>
    <name evidence="6" type="ORF">DILT_LOCUS10842</name>
</gene>
<dbReference type="SUPFAM" id="SSF57667">
    <property type="entry name" value="beta-beta-alpha zinc fingers"/>
    <property type="match status" value="1"/>
</dbReference>
<keyword evidence="3" id="KW-0862">Zinc</keyword>
<dbReference type="PROSITE" id="PS00028">
    <property type="entry name" value="ZINC_FINGER_C2H2_1"/>
    <property type="match status" value="1"/>
</dbReference>
<keyword evidence="3" id="KW-0479">Metal-binding</keyword>
<evidence type="ECO:0000256" key="1">
    <source>
        <dbReference type="ARBA" id="ARBA00022853"/>
    </source>
</evidence>
<evidence type="ECO:0000256" key="4">
    <source>
        <dbReference type="SAM" id="MobiDB-lite"/>
    </source>
</evidence>
<evidence type="ECO:0000259" key="5">
    <source>
        <dbReference type="PROSITE" id="PS50157"/>
    </source>
</evidence>
<feature type="region of interest" description="Disordered" evidence="4">
    <location>
        <begin position="238"/>
        <end position="266"/>
    </location>
</feature>
<keyword evidence="7" id="KW-1185">Reference proteome</keyword>
<dbReference type="InterPro" id="IPR036236">
    <property type="entry name" value="Znf_C2H2_sf"/>
</dbReference>
<dbReference type="Gene3D" id="3.30.160.60">
    <property type="entry name" value="Classic Zinc Finger"/>
    <property type="match status" value="1"/>
</dbReference>
<dbReference type="PROSITE" id="PS50157">
    <property type="entry name" value="ZINC_FINGER_C2H2_2"/>
    <property type="match status" value="1"/>
</dbReference>
<name>A0A3P7MAS9_DIBLA</name>
<evidence type="ECO:0000313" key="6">
    <source>
        <dbReference type="EMBL" id="VDN15011.1"/>
    </source>
</evidence>
<dbReference type="OrthoDB" id="9984614at2759"/>
<dbReference type="PANTHER" id="PTHR46541:SF1">
    <property type="entry name" value="ZINC FINGER PROTEIN AEBP2"/>
    <property type="match status" value="1"/>
</dbReference>
<reference evidence="6 7" key="1">
    <citation type="submission" date="2018-11" db="EMBL/GenBank/DDBJ databases">
        <authorList>
            <consortium name="Pathogen Informatics"/>
        </authorList>
    </citation>
    <scope>NUCLEOTIDE SEQUENCE [LARGE SCALE GENOMIC DNA]</scope>
</reference>
<dbReference type="EMBL" id="UYRU01061112">
    <property type="protein sequence ID" value="VDN15011.1"/>
    <property type="molecule type" value="Genomic_DNA"/>
</dbReference>
<protein>
    <recommendedName>
        <fullName evidence="5">C2H2-type domain-containing protein</fullName>
    </recommendedName>
</protein>
<accession>A0A3P7MAS9</accession>
<dbReference type="InterPro" id="IPR052130">
    <property type="entry name" value="AEBP2/jing_C2H2-ZnF"/>
</dbReference>
<dbReference type="GO" id="GO:0006357">
    <property type="term" value="P:regulation of transcription by RNA polymerase II"/>
    <property type="evidence" value="ECO:0007669"/>
    <property type="project" value="TreeGrafter"/>
</dbReference>
<dbReference type="Proteomes" id="UP000281553">
    <property type="component" value="Unassembled WGS sequence"/>
</dbReference>
<dbReference type="GO" id="GO:0035098">
    <property type="term" value="C:ESC/E(Z) complex"/>
    <property type="evidence" value="ECO:0007669"/>
    <property type="project" value="TreeGrafter"/>
</dbReference>
<evidence type="ECO:0000256" key="2">
    <source>
        <dbReference type="ARBA" id="ARBA00037930"/>
    </source>
</evidence>
<sequence length="266" mass="28959">MALSVLEALGDSFSRVPKSFPGSSSSSFSSNSCALSVASSSSNDCPTSTSICKWEGCDDCHDVATSGLLSHIQTSHVYPQLSSRKTQYTCLWRGCKVFGQPSVSSNWLSRHVLRHSEARGKPFQCIFEHCVLRFSSTALLERHIARDHSQENGATCAPKSLDLTSKSSAAQQSVSSSPLINKHAATVKSCSRKSLRKRRKFRCYRAALPQQPIPLDRHPHAVSARAAQLNPVFPNPVPGLHPLSPSRNLPNPMARMSSSSSPFLIL</sequence>
<dbReference type="GO" id="GO:0006325">
    <property type="term" value="P:chromatin organization"/>
    <property type="evidence" value="ECO:0007669"/>
    <property type="project" value="UniProtKB-KW"/>
</dbReference>
<dbReference type="AlphaFoldDB" id="A0A3P7MAS9"/>